<dbReference type="Proteomes" id="UP001310692">
    <property type="component" value="Unassembled WGS sequence"/>
</dbReference>
<dbReference type="InterPro" id="IPR015867">
    <property type="entry name" value="N-reg_PII/ATP_PRibTrfase_C"/>
</dbReference>
<comment type="similarity">
    <text evidence="1">Belongs to the CutA family.</text>
</comment>
<dbReference type="InterPro" id="IPR011322">
    <property type="entry name" value="N-reg_PII-like_a/b"/>
</dbReference>
<dbReference type="Pfam" id="PF03091">
    <property type="entry name" value="CutA1"/>
    <property type="match status" value="1"/>
</dbReference>
<evidence type="ECO:0000256" key="1">
    <source>
        <dbReference type="ARBA" id="ARBA00010169"/>
    </source>
</evidence>
<keyword evidence="3" id="KW-1185">Reference proteome</keyword>
<protein>
    <submittedName>
        <fullName evidence="2">Divalent-cation tolerance protein CutA</fullName>
    </submittedName>
</protein>
<dbReference type="PANTHER" id="PTHR23419">
    <property type="entry name" value="DIVALENT CATION TOLERANCE CUTA-RELATED"/>
    <property type="match status" value="1"/>
</dbReference>
<accession>A0ABU7LXC4</accession>
<organism evidence="2 3">
    <name type="scientific">Hyphobacterium marinum</name>
    <dbReference type="NCBI Taxonomy" id="3116574"/>
    <lineage>
        <taxon>Bacteria</taxon>
        <taxon>Pseudomonadati</taxon>
        <taxon>Pseudomonadota</taxon>
        <taxon>Alphaproteobacteria</taxon>
        <taxon>Maricaulales</taxon>
        <taxon>Maricaulaceae</taxon>
        <taxon>Hyphobacterium</taxon>
    </lineage>
</organism>
<dbReference type="Gene3D" id="3.30.70.120">
    <property type="match status" value="1"/>
</dbReference>
<reference evidence="2 3" key="1">
    <citation type="submission" date="2024-01" db="EMBL/GenBank/DDBJ databases">
        <title>Hyphobacterium bacterium isolated from marine sediment.</title>
        <authorList>
            <person name="Zhao S."/>
        </authorList>
    </citation>
    <scope>NUCLEOTIDE SEQUENCE [LARGE SCALE GENOMIC DNA]</scope>
    <source>
        <strain evidence="2 3">Y60-23</strain>
    </source>
</reference>
<comment type="caution">
    <text evidence="2">The sequence shown here is derived from an EMBL/GenBank/DDBJ whole genome shotgun (WGS) entry which is preliminary data.</text>
</comment>
<dbReference type="SUPFAM" id="SSF54913">
    <property type="entry name" value="GlnB-like"/>
    <property type="match status" value="1"/>
</dbReference>
<name>A0ABU7LXC4_9PROT</name>
<dbReference type="InterPro" id="IPR004323">
    <property type="entry name" value="Ion_tolerance_CutA"/>
</dbReference>
<evidence type="ECO:0000313" key="3">
    <source>
        <dbReference type="Proteomes" id="UP001310692"/>
    </source>
</evidence>
<proteinExistence type="inferred from homology"/>
<evidence type="ECO:0000313" key="2">
    <source>
        <dbReference type="EMBL" id="MEE2566169.1"/>
    </source>
</evidence>
<dbReference type="PANTHER" id="PTHR23419:SF8">
    <property type="entry name" value="FI09726P"/>
    <property type="match status" value="1"/>
</dbReference>
<dbReference type="RefSeq" id="WP_330195710.1">
    <property type="nucleotide sequence ID" value="NZ_JAZDRO010000002.1"/>
</dbReference>
<gene>
    <name evidence="2" type="primary">cutA</name>
    <name evidence="2" type="ORF">V0U35_05700</name>
</gene>
<dbReference type="EMBL" id="JAZDRO010000002">
    <property type="protein sequence ID" value="MEE2566169.1"/>
    <property type="molecule type" value="Genomic_DNA"/>
</dbReference>
<sequence length="108" mass="11539">MAELQLIYTTWPDAALAENAAHTLLEERLIACANIFPAGRSVFRWEGEVQAEAETVMILKTGAGRASAVRDRVSALHPYDTPAIVGIPALDGATCANFAAWVVAETRG</sequence>